<evidence type="ECO:0000313" key="3">
    <source>
        <dbReference type="Proteomes" id="UP000800041"/>
    </source>
</evidence>
<proteinExistence type="predicted"/>
<feature type="compositionally biased region" description="Basic residues" evidence="1">
    <location>
        <begin position="54"/>
        <end position="64"/>
    </location>
</feature>
<organism evidence="2 3">
    <name type="scientific">Aulographum hederae CBS 113979</name>
    <dbReference type="NCBI Taxonomy" id="1176131"/>
    <lineage>
        <taxon>Eukaryota</taxon>
        <taxon>Fungi</taxon>
        <taxon>Dikarya</taxon>
        <taxon>Ascomycota</taxon>
        <taxon>Pezizomycotina</taxon>
        <taxon>Dothideomycetes</taxon>
        <taxon>Pleosporomycetidae</taxon>
        <taxon>Aulographales</taxon>
        <taxon>Aulographaceae</taxon>
    </lineage>
</organism>
<protein>
    <submittedName>
        <fullName evidence="2">Uncharacterized protein</fullName>
    </submittedName>
</protein>
<name>A0A6G1GK26_9PEZI</name>
<dbReference type="Proteomes" id="UP000800041">
    <property type="component" value="Unassembled WGS sequence"/>
</dbReference>
<dbReference type="AlphaFoldDB" id="A0A6G1GK26"/>
<reference evidence="2" key="1">
    <citation type="journal article" date="2020" name="Stud. Mycol.">
        <title>101 Dothideomycetes genomes: a test case for predicting lifestyles and emergence of pathogens.</title>
        <authorList>
            <person name="Haridas S."/>
            <person name="Albert R."/>
            <person name="Binder M."/>
            <person name="Bloem J."/>
            <person name="Labutti K."/>
            <person name="Salamov A."/>
            <person name="Andreopoulos B."/>
            <person name="Baker S."/>
            <person name="Barry K."/>
            <person name="Bills G."/>
            <person name="Bluhm B."/>
            <person name="Cannon C."/>
            <person name="Castanera R."/>
            <person name="Culley D."/>
            <person name="Daum C."/>
            <person name="Ezra D."/>
            <person name="Gonzalez J."/>
            <person name="Henrissat B."/>
            <person name="Kuo A."/>
            <person name="Liang C."/>
            <person name="Lipzen A."/>
            <person name="Lutzoni F."/>
            <person name="Magnuson J."/>
            <person name="Mondo S."/>
            <person name="Nolan M."/>
            <person name="Ohm R."/>
            <person name="Pangilinan J."/>
            <person name="Park H.-J."/>
            <person name="Ramirez L."/>
            <person name="Alfaro M."/>
            <person name="Sun H."/>
            <person name="Tritt A."/>
            <person name="Yoshinaga Y."/>
            <person name="Zwiers L.-H."/>
            <person name="Turgeon B."/>
            <person name="Goodwin S."/>
            <person name="Spatafora J."/>
            <person name="Crous P."/>
            <person name="Grigoriev I."/>
        </authorList>
    </citation>
    <scope>NUCLEOTIDE SEQUENCE</scope>
    <source>
        <strain evidence="2">CBS 113979</strain>
    </source>
</reference>
<dbReference type="EMBL" id="ML977209">
    <property type="protein sequence ID" value="KAF1981078.1"/>
    <property type="molecule type" value="Genomic_DNA"/>
</dbReference>
<sequence>MVHQLGGHYESFQQRKRETGISKTSLDDLISQLHDEELANKSKSTATSLATDHKRPKDKKRKGKANLPAMSKDHDKTTCPRCKRNGNKEDDCWFKHPEKATDGWRERQRELRKSTAEHCWVTLTDAHAAPSYFSSSDRCRTTYDTSSKVNVCNNRDWFTEM</sequence>
<feature type="region of interest" description="Disordered" evidence="1">
    <location>
        <begin position="37"/>
        <end position="81"/>
    </location>
</feature>
<gene>
    <name evidence="2" type="ORF">K402DRAFT_398891</name>
</gene>
<feature type="non-terminal residue" evidence="2">
    <location>
        <position position="161"/>
    </location>
</feature>
<feature type="region of interest" description="Disordered" evidence="1">
    <location>
        <begin position="1"/>
        <end position="23"/>
    </location>
</feature>
<keyword evidence="3" id="KW-1185">Reference proteome</keyword>
<evidence type="ECO:0000313" key="2">
    <source>
        <dbReference type="EMBL" id="KAF1981078.1"/>
    </source>
</evidence>
<feature type="compositionally biased region" description="Polar residues" evidence="1">
    <location>
        <begin position="41"/>
        <end position="50"/>
    </location>
</feature>
<evidence type="ECO:0000256" key="1">
    <source>
        <dbReference type="SAM" id="MobiDB-lite"/>
    </source>
</evidence>
<accession>A0A6G1GK26</accession>